<dbReference type="SUPFAM" id="SSF54373">
    <property type="entry name" value="FAD-linked reductases, C-terminal domain"/>
    <property type="match status" value="1"/>
</dbReference>
<keyword evidence="8" id="KW-1185">Reference proteome</keyword>
<dbReference type="GO" id="GO:0005829">
    <property type="term" value="C:cytosol"/>
    <property type="evidence" value="ECO:0007669"/>
    <property type="project" value="TreeGrafter"/>
</dbReference>
<dbReference type="GO" id="GO:0008767">
    <property type="term" value="F:UDP-galactopyranose mutase activity"/>
    <property type="evidence" value="ECO:0007669"/>
    <property type="project" value="UniProtKB-EC"/>
</dbReference>
<dbReference type="OrthoDB" id="9769600at2"/>
<evidence type="ECO:0000256" key="3">
    <source>
        <dbReference type="ARBA" id="ARBA00022630"/>
    </source>
</evidence>
<gene>
    <name evidence="7" type="primary">glf</name>
    <name evidence="7" type="ORF">DXN05_19155</name>
</gene>
<keyword evidence="3" id="KW-0285">Flavoprotein</keyword>
<proteinExistence type="inferred from homology"/>
<evidence type="ECO:0000313" key="7">
    <source>
        <dbReference type="EMBL" id="RFM26687.1"/>
    </source>
</evidence>
<dbReference type="InterPro" id="IPR004379">
    <property type="entry name" value="UDP-GALP_mutase"/>
</dbReference>
<comment type="cofactor">
    <cofactor evidence="1">
        <name>FAD</name>
        <dbReference type="ChEBI" id="CHEBI:57692"/>
    </cofactor>
</comment>
<dbReference type="Pfam" id="PF03275">
    <property type="entry name" value="GLF"/>
    <property type="match status" value="1"/>
</dbReference>
<evidence type="ECO:0000313" key="8">
    <source>
        <dbReference type="Proteomes" id="UP000261284"/>
    </source>
</evidence>
<evidence type="ECO:0000259" key="6">
    <source>
        <dbReference type="Pfam" id="PF03275"/>
    </source>
</evidence>
<name>A0A3E1NFN8_9BACT</name>
<reference evidence="7 8" key="1">
    <citation type="submission" date="2018-08" db="EMBL/GenBank/DDBJ databases">
        <title>Chitinophagaceae sp. K23C18032701, a novel bacterium isolated from forest soil.</title>
        <authorList>
            <person name="Wang C."/>
        </authorList>
    </citation>
    <scope>NUCLEOTIDE SEQUENCE [LARGE SCALE GENOMIC DNA]</scope>
    <source>
        <strain evidence="7 8">K23C18032701</strain>
    </source>
</reference>
<feature type="domain" description="UDP-galactopyranose mutase C-terminal" evidence="6">
    <location>
        <begin position="148"/>
        <end position="348"/>
    </location>
</feature>
<dbReference type="EMBL" id="QTJU01000008">
    <property type="protein sequence ID" value="RFM26687.1"/>
    <property type="molecule type" value="Genomic_DNA"/>
</dbReference>
<evidence type="ECO:0000256" key="4">
    <source>
        <dbReference type="ARBA" id="ARBA00022827"/>
    </source>
</evidence>
<dbReference type="EC" id="5.4.99.9" evidence="7"/>
<accession>A0A3E1NFN8</accession>
<dbReference type="PANTHER" id="PTHR21197:SF0">
    <property type="entry name" value="UDP-GALACTOPYRANOSE MUTASE"/>
    <property type="match status" value="1"/>
</dbReference>
<comment type="caution">
    <text evidence="7">The sequence shown here is derived from an EMBL/GenBank/DDBJ whole genome shotgun (WGS) entry which is preliminary data.</text>
</comment>
<organism evidence="7 8">
    <name type="scientific">Deminuibacter soli</name>
    <dbReference type="NCBI Taxonomy" id="2291815"/>
    <lineage>
        <taxon>Bacteria</taxon>
        <taxon>Pseudomonadati</taxon>
        <taxon>Bacteroidota</taxon>
        <taxon>Chitinophagia</taxon>
        <taxon>Chitinophagales</taxon>
        <taxon>Chitinophagaceae</taxon>
        <taxon>Deminuibacter</taxon>
    </lineage>
</organism>
<dbReference type="NCBIfam" id="TIGR00031">
    <property type="entry name" value="UDP-GALP_mutase"/>
    <property type="match status" value="1"/>
</dbReference>
<keyword evidence="5 7" id="KW-0413">Isomerase</keyword>
<keyword evidence="4" id="KW-0274">FAD</keyword>
<evidence type="ECO:0000256" key="2">
    <source>
        <dbReference type="ARBA" id="ARBA00009321"/>
    </source>
</evidence>
<sequence length="368" mass="42783">MAEFDYLIVGAGLFGAVFAHEAKKNNKKCLVIDRRSHAGGNIYCENKDGINVHKYGAHIFHTNDKPIWDYVNSFVEFNRYTNSPMALYNGEMYNLPFNMNTFYQLWKVKTPEEAQAKIQEQVASLNITNPQNLEEQALSLVGTDVYEKLIKGYTEKQWGRDAKDLPAFIIKRLPVRFTFDNNYFNDKYQGIPVGGYNKLTEALFAGTEVRLGVDYIANRAEFDQLADTVVFTGQIDEYYNYRFGQLEYRSLRFEHEHLNIPNFQGNAVVNYTERQVPFTRIIEHKHFEFGTQPTTVITREYPQEWKSGDEPYYPINDDKNTQLFKQYQQLAEAETKVIFGGRLAEYRYYDMHQVIGAALAKTKKIFPA</sequence>
<dbReference type="Pfam" id="PF13450">
    <property type="entry name" value="NAD_binding_8"/>
    <property type="match status" value="1"/>
</dbReference>
<dbReference type="InterPro" id="IPR015899">
    <property type="entry name" value="UDP-GalPyranose_mutase_C"/>
</dbReference>
<dbReference type="SUPFAM" id="SSF51971">
    <property type="entry name" value="Nucleotide-binding domain"/>
    <property type="match status" value="1"/>
</dbReference>
<comment type="similarity">
    <text evidence="2">Belongs to the UDP-galactopyranose/dTDP-fucopyranose mutase family.</text>
</comment>
<dbReference type="AlphaFoldDB" id="A0A3E1NFN8"/>
<dbReference type="PANTHER" id="PTHR21197">
    <property type="entry name" value="UDP-GALACTOPYRANOSE MUTASE"/>
    <property type="match status" value="1"/>
</dbReference>
<protein>
    <submittedName>
        <fullName evidence="7">UDP-galactopyranose mutase</fullName>
        <ecNumber evidence="7">5.4.99.9</ecNumber>
    </submittedName>
</protein>
<dbReference type="Gene3D" id="3.40.50.720">
    <property type="entry name" value="NAD(P)-binding Rossmann-like Domain"/>
    <property type="match status" value="3"/>
</dbReference>
<dbReference type="RefSeq" id="WP_116848891.1">
    <property type="nucleotide sequence ID" value="NZ_QTJU01000008.1"/>
</dbReference>
<dbReference type="Proteomes" id="UP000261284">
    <property type="component" value="Unassembled WGS sequence"/>
</dbReference>
<evidence type="ECO:0000256" key="5">
    <source>
        <dbReference type="ARBA" id="ARBA00023235"/>
    </source>
</evidence>
<evidence type="ECO:0000256" key="1">
    <source>
        <dbReference type="ARBA" id="ARBA00001974"/>
    </source>
</evidence>
<dbReference type="GO" id="GO:0050660">
    <property type="term" value="F:flavin adenine dinucleotide binding"/>
    <property type="evidence" value="ECO:0007669"/>
    <property type="project" value="TreeGrafter"/>
</dbReference>